<reference evidence="10" key="1">
    <citation type="journal article" date="2019" name="Int. J. Syst. Evol. Microbiol.">
        <title>The Global Catalogue of Microorganisms (GCM) 10K type strain sequencing project: providing services to taxonomists for standard genome sequencing and annotation.</title>
        <authorList>
            <consortium name="The Broad Institute Genomics Platform"/>
            <consortium name="The Broad Institute Genome Sequencing Center for Infectious Disease"/>
            <person name="Wu L."/>
            <person name="Ma J."/>
        </authorList>
    </citation>
    <scope>NUCLEOTIDE SEQUENCE [LARGE SCALE GENOMIC DNA]</scope>
    <source>
        <strain evidence="10">TBRC 4489</strain>
    </source>
</reference>
<dbReference type="InterPro" id="IPR003593">
    <property type="entry name" value="AAA+_ATPase"/>
</dbReference>
<dbReference type="InterPro" id="IPR017871">
    <property type="entry name" value="ABC_transporter-like_CS"/>
</dbReference>
<dbReference type="InterPro" id="IPR027417">
    <property type="entry name" value="P-loop_NTPase"/>
</dbReference>
<evidence type="ECO:0000313" key="10">
    <source>
        <dbReference type="Proteomes" id="UP001595850"/>
    </source>
</evidence>
<name>A0ABV8I127_9ACTN</name>
<comment type="subcellular location">
    <subcellularLocation>
        <location evidence="1">Cell membrane</location>
        <topology evidence="1">Peripheral membrane protein</topology>
    </subcellularLocation>
</comment>
<dbReference type="PANTHER" id="PTHR42711:SF5">
    <property type="entry name" value="ABC TRANSPORTER ATP-BINDING PROTEIN NATA"/>
    <property type="match status" value="1"/>
</dbReference>
<dbReference type="SMART" id="SM00382">
    <property type="entry name" value="AAA"/>
    <property type="match status" value="1"/>
</dbReference>
<dbReference type="Gene3D" id="3.40.50.300">
    <property type="entry name" value="P-loop containing nucleotide triphosphate hydrolases"/>
    <property type="match status" value="1"/>
</dbReference>
<evidence type="ECO:0000256" key="7">
    <source>
        <dbReference type="SAM" id="MobiDB-lite"/>
    </source>
</evidence>
<dbReference type="EMBL" id="JBHSBM010000011">
    <property type="protein sequence ID" value="MFC4057769.1"/>
    <property type="molecule type" value="Genomic_DNA"/>
</dbReference>
<sequence length="335" mass="35839">MVMLDSGERAERTESPASPDQRPAIEISGLVKTYGGHLAVDGLSLAIAPGEVFGLLGPNGAGKTTTVECLVGLREPTAGGITVLGLDPLRDRGEFVRRVSVQPQEASLFPTLTVEETLRLWASLYAEPRTVAETLRRIGLEEQARVRTKALSGGQRRRLLLGVAVIADPRVLVLDEPAAGLDPQARQQLWDLIRAERAAGTTVLLTTHDMTEATELCDRVGIVVGGRLVALGTPRELVHRLGVAHEVCFETDADLAEIEALECVSGVSAQDGQVTVTTGDTDEVVRVAARLGARRIEVRTGRLEDVFLRLAAERPGSAPAEGNTERNTERNGAGR</sequence>
<evidence type="ECO:0000256" key="4">
    <source>
        <dbReference type="ARBA" id="ARBA00022741"/>
    </source>
</evidence>
<organism evidence="9 10">
    <name type="scientific">Planomonospora corallina</name>
    <dbReference type="NCBI Taxonomy" id="1806052"/>
    <lineage>
        <taxon>Bacteria</taxon>
        <taxon>Bacillati</taxon>
        <taxon>Actinomycetota</taxon>
        <taxon>Actinomycetes</taxon>
        <taxon>Streptosporangiales</taxon>
        <taxon>Streptosporangiaceae</taxon>
        <taxon>Planomonospora</taxon>
    </lineage>
</organism>
<keyword evidence="6" id="KW-0046">Antibiotic resistance</keyword>
<dbReference type="Proteomes" id="UP001595850">
    <property type="component" value="Unassembled WGS sequence"/>
</dbReference>
<dbReference type="RefSeq" id="WP_377285856.1">
    <property type="nucleotide sequence ID" value="NZ_JBHSBM010000011.1"/>
</dbReference>
<comment type="caution">
    <text evidence="9">The sequence shown here is derived from an EMBL/GenBank/DDBJ whole genome shotgun (WGS) entry which is preliminary data.</text>
</comment>
<evidence type="ECO:0000313" key="9">
    <source>
        <dbReference type="EMBL" id="MFC4057769.1"/>
    </source>
</evidence>
<dbReference type="PANTHER" id="PTHR42711">
    <property type="entry name" value="ABC TRANSPORTER ATP-BINDING PROTEIN"/>
    <property type="match status" value="1"/>
</dbReference>
<evidence type="ECO:0000259" key="8">
    <source>
        <dbReference type="PROSITE" id="PS50893"/>
    </source>
</evidence>
<evidence type="ECO:0000256" key="5">
    <source>
        <dbReference type="ARBA" id="ARBA00022840"/>
    </source>
</evidence>
<protein>
    <submittedName>
        <fullName evidence="9">ABC transporter ATP-binding protein</fullName>
    </submittedName>
</protein>
<keyword evidence="4" id="KW-0547">Nucleotide-binding</keyword>
<dbReference type="SUPFAM" id="SSF52540">
    <property type="entry name" value="P-loop containing nucleoside triphosphate hydrolases"/>
    <property type="match status" value="1"/>
</dbReference>
<dbReference type="CDD" id="cd03263">
    <property type="entry name" value="ABC_subfamily_A"/>
    <property type="match status" value="1"/>
</dbReference>
<dbReference type="PROSITE" id="PS00211">
    <property type="entry name" value="ABC_TRANSPORTER_1"/>
    <property type="match status" value="1"/>
</dbReference>
<feature type="compositionally biased region" description="Basic and acidic residues" evidence="7">
    <location>
        <begin position="1"/>
        <end position="14"/>
    </location>
</feature>
<proteinExistence type="inferred from homology"/>
<gene>
    <name evidence="9" type="ORF">ACFOWE_05660</name>
</gene>
<keyword evidence="5 9" id="KW-0067">ATP-binding</keyword>
<dbReference type="InterPro" id="IPR050763">
    <property type="entry name" value="ABC_transporter_ATP-binding"/>
</dbReference>
<evidence type="ECO:0000256" key="3">
    <source>
        <dbReference type="ARBA" id="ARBA00022448"/>
    </source>
</evidence>
<dbReference type="Pfam" id="PF00005">
    <property type="entry name" value="ABC_tran"/>
    <property type="match status" value="1"/>
</dbReference>
<comment type="similarity">
    <text evidence="2">Belongs to the ABC transporter superfamily.</text>
</comment>
<feature type="region of interest" description="Disordered" evidence="7">
    <location>
        <begin position="315"/>
        <end position="335"/>
    </location>
</feature>
<keyword evidence="3" id="KW-0813">Transport</keyword>
<evidence type="ECO:0000256" key="2">
    <source>
        <dbReference type="ARBA" id="ARBA00005417"/>
    </source>
</evidence>
<dbReference type="InterPro" id="IPR003439">
    <property type="entry name" value="ABC_transporter-like_ATP-bd"/>
</dbReference>
<feature type="region of interest" description="Disordered" evidence="7">
    <location>
        <begin position="1"/>
        <end position="24"/>
    </location>
</feature>
<accession>A0ABV8I127</accession>
<dbReference type="GO" id="GO:0005524">
    <property type="term" value="F:ATP binding"/>
    <property type="evidence" value="ECO:0007669"/>
    <property type="project" value="UniProtKB-KW"/>
</dbReference>
<evidence type="ECO:0000256" key="6">
    <source>
        <dbReference type="ARBA" id="ARBA00023251"/>
    </source>
</evidence>
<feature type="domain" description="ABC transporter" evidence="8">
    <location>
        <begin position="25"/>
        <end position="250"/>
    </location>
</feature>
<dbReference type="PROSITE" id="PS50893">
    <property type="entry name" value="ABC_TRANSPORTER_2"/>
    <property type="match status" value="1"/>
</dbReference>
<evidence type="ECO:0000256" key="1">
    <source>
        <dbReference type="ARBA" id="ARBA00004202"/>
    </source>
</evidence>
<keyword evidence="10" id="KW-1185">Reference proteome</keyword>